<evidence type="ECO:0000256" key="1">
    <source>
        <dbReference type="ARBA" id="ARBA00022801"/>
    </source>
</evidence>
<dbReference type="OrthoDB" id="9811121at2"/>
<dbReference type="PROSITE" id="PS50263">
    <property type="entry name" value="CN_HYDROLASE"/>
    <property type="match status" value="1"/>
</dbReference>
<dbReference type="InterPro" id="IPR036526">
    <property type="entry name" value="C-N_Hydrolase_sf"/>
</dbReference>
<evidence type="ECO:0000313" key="3">
    <source>
        <dbReference type="EMBL" id="TGY89817.1"/>
    </source>
</evidence>
<proteinExistence type="predicted"/>
<dbReference type="RefSeq" id="WP_135994314.1">
    <property type="nucleotide sequence ID" value="NZ_CP071057.1"/>
</dbReference>
<gene>
    <name evidence="3" type="ORF">E5163_01365</name>
</gene>
<evidence type="ECO:0000313" key="4">
    <source>
        <dbReference type="Proteomes" id="UP000308054"/>
    </source>
</evidence>
<sequence length="270" mass="28983">MVRLAIAQHAAADSVADNLATAERLIADAAAQGAKLVCFPEVHLSPFFPKTKGGDASKWALTPDDASIARLSEAAKANGIVVVSNLYLADRDGRRYDASPVFDADGTLLGVSRMNEIAQFDGFWEKDYYAPGEGFAVYDTAAGRVGVVICFDRHFPESYRAVARAGADIVATPTCIETSEPVSLFEAEMRTLSFHNSVYSLLANRCGREEERSYAGQSLICAPDGAVLSRAGSSAQLLFADCDLDARRQMAEERGFLSARIVREGAVTKG</sequence>
<comment type="caution">
    <text evidence="3">The sequence shown here is derived from an EMBL/GenBank/DDBJ whole genome shotgun (WGS) entry which is preliminary data.</text>
</comment>
<dbReference type="Pfam" id="PF00795">
    <property type="entry name" value="CN_hydrolase"/>
    <property type="match status" value="1"/>
</dbReference>
<dbReference type="PANTHER" id="PTHR43674:SF2">
    <property type="entry name" value="BETA-UREIDOPROPIONASE"/>
    <property type="match status" value="1"/>
</dbReference>
<accession>A0A4S2H2J6</accession>
<dbReference type="GO" id="GO:0016811">
    <property type="term" value="F:hydrolase activity, acting on carbon-nitrogen (but not peptide) bonds, in linear amides"/>
    <property type="evidence" value="ECO:0007669"/>
    <property type="project" value="TreeGrafter"/>
</dbReference>
<dbReference type="InterPro" id="IPR003010">
    <property type="entry name" value="C-N_Hydrolase"/>
</dbReference>
<dbReference type="PANTHER" id="PTHR43674">
    <property type="entry name" value="NITRILASE C965.09-RELATED"/>
    <property type="match status" value="1"/>
</dbReference>
<dbReference type="SUPFAM" id="SSF56317">
    <property type="entry name" value="Carbon-nitrogen hydrolase"/>
    <property type="match status" value="1"/>
</dbReference>
<reference evidence="3 4" key="1">
    <citation type="journal article" date="2017" name="Int. J. Syst. Evol. Microbiol.">
        <title>Marinicauda algicola sp. nov., isolated from a marine red alga Rhodosorus marinus.</title>
        <authorList>
            <person name="Jeong S.E."/>
            <person name="Jeon S.H."/>
            <person name="Chun B.H."/>
            <person name="Kim D.W."/>
            <person name="Jeon C.O."/>
        </authorList>
    </citation>
    <scope>NUCLEOTIDE SEQUENCE [LARGE SCALE GENOMIC DNA]</scope>
    <source>
        <strain evidence="3 4">JCM 31718</strain>
    </source>
</reference>
<name>A0A4S2H2J6_9PROT</name>
<keyword evidence="4" id="KW-1185">Reference proteome</keyword>
<protein>
    <submittedName>
        <fullName evidence="3">Carbon-nitrogen hydrolase family protein</fullName>
    </submittedName>
</protein>
<feature type="domain" description="CN hydrolase" evidence="2">
    <location>
        <begin position="2"/>
        <end position="244"/>
    </location>
</feature>
<dbReference type="InterPro" id="IPR050345">
    <property type="entry name" value="Aliph_Amidase/BUP"/>
</dbReference>
<dbReference type="AlphaFoldDB" id="A0A4S2H2J6"/>
<organism evidence="3 4">
    <name type="scientific">Marinicauda algicola</name>
    <dbReference type="NCBI Taxonomy" id="2029849"/>
    <lineage>
        <taxon>Bacteria</taxon>
        <taxon>Pseudomonadati</taxon>
        <taxon>Pseudomonadota</taxon>
        <taxon>Alphaproteobacteria</taxon>
        <taxon>Maricaulales</taxon>
        <taxon>Maricaulaceae</taxon>
        <taxon>Marinicauda</taxon>
    </lineage>
</organism>
<dbReference type="EMBL" id="SRXW01000001">
    <property type="protein sequence ID" value="TGY89817.1"/>
    <property type="molecule type" value="Genomic_DNA"/>
</dbReference>
<keyword evidence="1 3" id="KW-0378">Hydrolase</keyword>
<evidence type="ECO:0000259" key="2">
    <source>
        <dbReference type="PROSITE" id="PS50263"/>
    </source>
</evidence>
<dbReference type="Gene3D" id="3.60.110.10">
    <property type="entry name" value="Carbon-nitrogen hydrolase"/>
    <property type="match status" value="1"/>
</dbReference>
<dbReference type="Proteomes" id="UP000308054">
    <property type="component" value="Unassembled WGS sequence"/>
</dbReference>